<proteinExistence type="predicted"/>
<sequence length="121" mass="13569">MKKINYFIILILLACYSCSKLNKKESATIIAPENVMNVAAAKKAKAEITGEQTGVSIANEKINVWNIVYRDDKGNLHSTIIKKMPEDKSKVGDSLSIYYDETNPMSLPIHESQYSELSKIE</sequence>
<dbReference type="AlphaFoldDB" id="A0A0X3AQ95"/>
<evidence type="ECO:0000313" key="2">
    <source>
        <dbReference type="Proteomes" id="UP000182761"/>
    </source>
</evidence>
<reference evidence="1 2" key="1">
    <citation type="submission" date="2016-01" db="EMBL/GenBank/DDBJ databases">
        <authorList>
            <person name="McClelland M."/>
            <person name="Jain A."/>
            <person name="Saraogi P."/>
            <person name="Mendelson R."/>
            <person name="Westerman R."/>
            <person name="SanMiguel P."/>
            <person name="Csonka L."/>
        </authorList>
    </citation>
    <scope>NUCLEOTIDE SEQUENCE [LARGE SCALE GENOMIC DNA]</scope>
    <source>
        <strain evidence="1 2">R-53146</strain>
    </source>
</reference>
<dbReference type="STRING" id="1586267.GCA_001418685_01395"/>
<dbReference type="Proteomes" id="UP000182761">
    <property type="component" value="Unassembled WGS sequence"/>
</dbReference>
<dbReference type="PROSITE" id="PS51257">
    <property type="entry name" value="PROKAR_LIPOPROTEIN"/>
    <property type="match status" value="1"/>
</dbReference>
<keyword evidence="2" id="KW-1185">Reference proteome</keyword>
<protein>
    <submittedName>
        <fullName evidence="1">Uncharacterized protein</fullName>
    </submittedName>
</protein>
<accession>A0A0X3AQ95</accession>
<evidence type="ECO:0000313" key="1">
    <source>
        <dbReference type="EMBL" id="CVK16534.1"/>
    </source>
</evidence>
<dbReference type="RefSeq" id="WP_055425725.1">
    <property type="nucleotide sequence ID" value="NZ_FCOR01000008.1"/>
</dbReference>
<organism evidence="1 2">
    <name type="scientific">Apibacter mensalis</name>
    <dbReference type="NCBI Taxonomy" id="1586267"/>
    <lineage>
        <taxon>Bacteria</taxon>
        <taxon>Pseudomonadati</taxon>
        <taxon>Bacteroidota</taxon>
        <taxon>Flavobacteriia</taxon>
        <taxon>Flavobacteriales</taxon>
        <taxon>Weeksellaceae</taxon>
        <taxon>Apibacter</taxon>
    </lineage>
</organism>
<dbReference type="EMBL" id="FCOR01000008">
    <property type="protein sequence ID" value="CVK16534.1"/>
    <property type="molecule type" value="Genomic_DNA"/>
</dbReference>
<name>A0A0X3AQ95_9FLAO</name>
<dbReference type="OrthoDB" id="1451809at2"/>
<gene>
    <name evidence="1" type="ORF">Ga0061079_10834</name>
</gene>